<sequence>MNEELIAITKEVIARATHYDVPYVKQAYADKLFIMNVDDDGSVATMTKEQLVGFQQQRKDANLPPLSDKTEFHYAVADGNMGVVAITRELDVNGRHSRRFLTLIYEYLDGRWQIVKETSIARAK</sequence>
<dbReference type="Gene3D" id="3.10.450.50">
    <property type="match status" value="1"/>
</dbReference>
<accession>A0A2T7BK28</accession>
<dbReference type="OrthoDB" id="794858at2"/>
<reference evidence="1 2" key="1">
    <citation type="submission" date="2018-04" db="EMBL/GenBank/DDBJ databases">
        <title>Chitinophaga fuyangensis sp. nov., isolated from soil in a chemical factory.</title>
        <authorList>
            <person name="Chen K."/>
        </authorList>
    </citation>
    <scope>NUCLEOTIDE SEQUENCE [LARGE SCALE GENOMIC DNA]</scope>
    <source>
        <strain evidence="1 2">LY-1</strain>
    </source>
</reference>
<dbReference type="RefSeq" id="WP_108684674.1">
    <property type="nucleotide sequence ID" value="NZ_QCYK01000001.1"/>
</dbReference>
<evidence type="ECO:0000313" key="1">
    <source>
        <dbReference type="EMBL" id="PUZ28033.1"/>
    </source>
</evidence>
<proteinExistence type="predicted"/>
<protein>
    <recommendedName>
        <fullName evidence="3">DUF4440 domain-containing protein</fullName>
    </recommendedName>
</protein>
<dbReference type="AlphaFoldDB" id="A0A2T7BK28"/>
<name>A0A2T7BK28_9BACT</name>
<dbReference type="InterPro" id="IPR032710">
    <property type="entry name" value="NTF2-like_dom_sf"/>
</dbReference>
<gene>
    <name evidence="1" type="ORF">DCC81_00685</name>
</gene>
<comment type="caution">
    <text evidence="1">The sequence shown here is derived from an EMBL/GenBank/DDBJ whole genome shotgun (WGS) entry which is preliminary data.</text>
</comment>
<dbReference type="EMBL" id="QCYK01000001">
    <property type="protein sequence ID" value="PUZ28033.1"/>
    <property type="molecule type" value="Genomic_DNA"/>
</dbReference>
<keyword evidence="2" id="KW-1185">Reference proteome</keyword>
<dbReference type="Proteomes" id="UP000244450">
    <property type="component" value="Unassembled WGS sequence"/>
</dbReference>
<evidence type="ECO:0000313" key="2">
    <source>
        <dbReference type="Proteomes" id="UP000244450"/>
    </source>
</evidence>
<organism evidence="1 2">
    <name type="scientific">Chitinophaga parva</name>
    <dbReference type="NCBI Taxonomy" id="2169414"/>
    <lineage>
        <taxon>Bacteria</taxon>
        <taxon>Pseudomonadati</taxon>
        <taxon>Bacteroidota</taxon>
        <taxon>Chitinophagia</taxon>
        <taxon>Chitinophagales</taxon>
        <taxon>Chitinophagaceae</taxon>
        <taxon>Chitinophaga</taxon>
    </lineage>
</organism>
<evidence type="ECO:0008006" key="3">
    <source>
        <dbReference type="Google" id="ProtNLM"/>
    </source>
</evidence>
<dbReference type="SUPFAM" id="SSF54427">
    <property type="entry name" value="NTF2-like"/>
    <property type="match status" value="1"/>
</dbReference>